<evidence type="ECO:0000313" key="3">
    <source>
        <dbReference type="Proteomes" id="UP001165369"/>
    </source>
</evidence>
<reference evidence="2" key="1">
    <citation type="submission" date="2022-05" db="EMBL/GenBank/DDBJ databases">
        <title>Halomonas geminus sp. nov. and Halomonas llamarensis sp. nov. isolated from high-altitude salars of the Atacama Desert.</title>
        <authorList>
            <person name="Hintersatz C."/>
            <person name="Rojas L.A."/>
            <person name="Wei T.-S."/>
            <person name="Kutschke S."/>
            <person name="Lehmann F."/>
            <person name="Jain R."/>
            <person name="Pollmann K."/>
        </authorList>
    </citation>
    <scope>NUCLEOTIDE SEQUENCE</scope>
    <source>
        <strain evidence="2">ATCH28</strain>
    </source>
</reference>
<organism evidence="2 3">
    <name type="scientific">Halomonas gemina</name>
    <dbReference type="NCBI Taxonomy" id="2945105"/>
    <lineage>
        <taxon>Bacteria</taxon>
        <taxon>Pseudomonadati</taxon>
        <taxon>Pseudomonadota</taxon>
        <taxon>Gammaproteobacteria</taxon>
        <taxon>Oceanospirillales</taxon>
        <taxon>Halomonadaceae</taxon>
        <taxon>Halomonas</taxon>
    </lineage>
</organism>
<name>A0ABT0T5P6_9GAMM</name>
<keyword evidence="1" id="KW-0175">Coiled coil</keyword>
<dbReference type="EMBL" id="JAMJPK010000012">
    <property type="protein sequence ID" value="MCL7942256.1"/>
    <property type="molecule type" value="Genomic_DNA"/>
</dbReference>
<keyword evidence="3" id="KW-1185">Reference proteome</keyword>
<protein>
    <submittedName>
        <fullName evidence="2">Uncharacterized protein</fullName>
    </submittedName>
</protein>
<evidence type="ECO:0000313" key="2">
    <source>
        <dbReference type="EMBL" id="MCL7942256.1"/>
    </source>
</evidence>
<evidence type="ECO:0000256" key="1">
    <source>
        <dbReference type="SAM" id="Coils"/>
    </source>
</evidence>
<proteinExistence type="predicted"/>
<dbReference type="Proteomes" id="UP001165369">
    <property type="component" value="Unassembled WGS sequence"/>
</dbReference>
<sequence length="191" mass="21433">MNDKQKAELDDAIDSLERQIMGLAITLSIANTKLHELRSEVDQLKAMRDGKHPDLDSRLDFTLDLAEFIEAIPSSVRGRIIGLAQELEETGDALLAKLWHEARALLLYDAIYADVDAEHDLRDPMLSRTVRSCIDHAGRVPDGADRDTLLCECPQILAAIESAYQKHVRAQLQAMGKQAQAHFQMTGRNYR</sequence>
<comment type="caution">
    <text evidence="2">The sequence shown here is derived from an EMBL/GenBank/DDBJ whole genome shotgun (WGS) entry which is preliminary data.</text>
</comment>
<feature type="coiled-coil region" evidence="1">
    <location>
        <begin position="6"/>
        <end position="47"/>
    </location>
</feature>
<dbReference type="RefSeq" id="WP_250063871.1">
    <property type="nucleotide sequence ID" value="NZ_JAMJPK010000012.1"/>
</dbReference>
<accession>A0ABT0T5P6</accession>
<gene>
    <name evidence="2" type="ORF">M8009_18415</name>
</gene>